<feature type="domain" description="HTH cro/C1-type" evidence="2">
    <location>
        <begin position="8"/>
        <end position="62"/>
    </location>
</feature>
<dbReference type="SMART" id="SM00530">
    <property type="entry name" value="HTH_XRE"/>
    <property type="match status" value="1"/>
</dbReference>
<evidence type="ECO:0000256" key="1">
    <source>
        <dbReference type="SAM" id="MobiDB-lite"/>
    </source>
</evidence>
<proteinExistence type="predicted"/>
<dbReference type="InterPro" id="IPR001387">
    <property type="entry name" value="Cro/C1-type_HTH"/>
</dbReference>
<comment type="caution">
    <text evidence="3">The sequence shown here is derived from an EMBL/GenBank/DDBJ whole genome shotgun (WGS) entry which is preliminary data.</text>
</comment>
<gene>
    <name evidence="3" type="ORF">GC106_64460</name>
</gene>
<protein>
    <submittedName>
        <fullName evidence="3">Transcriptional repressor DicA</fullName>
    </submittedName>
</protein>
<sequence>MALRRTGLAQCRRACGLTQEALAEKLNVERTTVQRWEAGQTEPQPWIRPRLQQVLDISSQRLDYLLSGGETDDVDLEPAPWGGHDQPESDEMRRRELLRLFSMVGTLVAMPAIDSDRVAYAADHPGQLDLAILDEYTELNRHLWRTFQLASSKTDVMPLVRHQLDVLCAGLKNQQDDVVRERLFVLTGDLLQLAGEIFFDANDYTAAAHSYTLAADASKAANAYDLWACAMVRHSFVALYERQFSDAAPMLNLAAAVAHRGDSTLSTRHWVSVVQAQAFAGLGDQAACERALDSAEQVQQLEGTVHNGGWLRFDGARLAEERGACYVTLGRHDLAETVLNDALAHRLTTRRRANVLTDLAMIGVHRRDPDKVLTYATTALNLARKTGSGVITRKLQALQPKLAPLLADKQVHRLHAEITELAAV</sequence>
<feature type="region of interest" description="Disordered" evidence="1">
    <location>
        <begin position="70"/>
        <end position="89"/>
    </location>
</feature>
<dbReference type="SUPFAM" id="SSF48452">
    <property type="entry name" value="TPR-like"/>
    <property type="match status" value="1"/>
</dbReference>
<organism evidence="3 4">
    <name type="scientific">Kibdelosporangium persicum</name>
    <dbReference type="NCBI Taxonomy" id="2698649"/>
    <lineage>
        <taxon>Bacteria</taxon>
        <taxon>Bacillati</taxon>
        <taxon>Actinomycetota</taxon>
        <taxon>Actinomycetes</taxon>
        <taxon>Pseudonocardiales</taxon>
        <taxon>Pseudonocardiaceae</taxon>
        <taxon>Kibdelosporangium</taxon>
    </lineage>
</organism>
<dbReference type="EMBL" id="JAAATY010000025">
    <property type="protein sequence ID" value="NRN69190.1"/>
    <property type="molecule type" value="Genomic_DNA"/>
</dbReference>
<reference evidence="3 4" key="1">
    <citation type="submission" date="2020-01" db="EMBL/GenBank/DDBJ databases">
        <title>Kibdelosporangium persica a novel Actinomycetes from a hot desert in Iran.</title>
        <authorList>
            <person name="Safaei N."/>
            <person name="Zaburannyi N."/>
            <person name="Mueller R."/>
            <person name="Wink J."/>
        </authorList>
    </citation>
    <scope>NUCLEOTIDE SEQUENCE [LARGE SCALE GENOMIC DNA]</scope>
    <source>
        <strain evidence="3 4">4NS15</strain>
    </source>
</reference>
<name>A0ABX2FCU5_9PSEU</name>
<accession>A0ABX2FCU5</accession>
<dbReference type="InterPro" id="IPR010982">
    <property type="entry name" value="Lambda_DNA-bd_dom_sf"/>
</dbReference>
<dbReference type="Gene3D" id="1.10.260.40">
    <property type="entry name" value="lambda repressor-like DNA-binding domains"/>
    <property type="match status" value="1"/>
</dbReference>
<dbReference type="RefSeq" id="WP_173139074.1">
    <property type="nucleotide sequence ID" value="NZ_CBCSGW010000004.1"/>
</dbReference>
<dbReference type="Gene3D" id="1.25.40.10">
    <property type="entry name" value="Tetratricopeptide repeat domain"/>
    <property type="match status" value="1"/>
</dbReference>
<dbReference type="PROSITE" id="PS50943">
    <property type="entry name" value="HTH_CROC1"/>
    <property type="match status" value="1"/>
</dbReference>
<dbReference type="CDD" id="cd00093">
    <property type="entry name" value="HTH_XRE"/>
    <property type="match status" value="1"/>
</dbReference>
<dbReference type="InterPro" id="IPR011990">
    <property type="entry name" value="TPR-like_helical_dom_sf"/>
</dbReference>
<dbReference type="SUPFAM" id="SSF47413">
    <property type="entry name" value="lambda repressor-like DNA-binding domains"/>
    <property type="match status" value="1"/>
</dbReference>
<evidence type="ECO:0000259" key="2">
    <source>
        <dbReference type="PROSITE" id="PS50943"/>
    </source>
</evidence>
<evidence type="ECO:0000313" key="3">
    <source>
        <dbReference type="EMBL" id="NRN69190.1"/>
    </source>
</evidence>
<keyword evidence="4" id="KW-1185">Reference proteome</keyword>
<evidence type="ECO:0000313" key="4">
    <source>
        <dbReference type="Proteomes" id="UP000763557"/>
    </source>
</evidence>
<dbReference type="Proteomes" id="UP000763557">
    <property type="component" value="Unassembled WGS sequence"/>
</dbReference>
<dbReference type="Pfam" id="PF01381">
    <property type="entry name" value="HTH_3"/>
    <property type="match status" value="1"/>
</dbReference>